<dbReference type="AlphaFoldDB" id="A0A7U2FAU3"/>
<feature type="non-terminal residue" evidence="9">
    <location>
        <position position="1"/>
    </location>
</feature>
<gene>
    <name evidence="9" type="ORF">JI435_122700</name>
</gene>
<dbReference type="Gene3D" id="1.10.489.10">
    <property type="entry name" value="Chloroperoxidase-like"/>
    <property type="match status" value="1"/>
</dbReference>
<keyword evidence="10" id="KW-1185">Reference proteome</keyword>
<evidence type="ECO:0000259" key="8">
    <source>
        <dbReference type="PROSITE" id="PS51405"/>
    </source>
</evidence>
<evidence type="ECO:0000256" key="5">
    <source>
        <dbReference type="ARBA" id="ARBA00023002"/>
    </source>
</evidence>
<comment type="cofactor">
    <cofactor evidence="1">
        <name>heme b</name>
        <dbReference type="ChEBI" id="CHEBI:60344"/>
    </cofactor>
</comment>
<organism evidence="9 10">
    <name type="scientific">Phaeosphaeria nodorum (strain SN15 / ATCC MYA-4574 / FGSC 10173)</name>
    <name type="common">Glume blotch fungus</name>
    <name type="synonym">Parastagonospora nodorum</name>
    <dbReference type="NCBI Taxonomy" id="321614"/>
    <lineage>
        <taxon>Eukaryota</taxon>
        <taxon>Fungi</taxon>
        <taxon>Dikarya</taxon>
        <taxon>Ascomycota</taxon>
        <taxon>Pezizomycotina</taxon>
        <taxon>Dothideomycetes</taxon>
        <taxon>Pleosporomycetidae</taxon>
        <taxon>Pleosporales</taxon>
        <taxon>Pleosporineae</taxon>
        <taxon>Phaeosphaeriaceae</taxon>
        <taxon>Parastagonospora</taxon>
    </lineage>
</organism>
<dbReference type="Proteomes" id="UP000663193">
    <property type="component" value="Chromosome 12"/>
</dbReference>
<dbReference type="GO" id="GO:0004601">
    <property type="term" value="F:peroxidase activity"/>
    <property type="evidence" value="ECO:0007669"/>
    <property type="project" value="UniProtKB-KW"/>
</dbReference>
<evidence type="ECO:0000313" key="10">
    <source>
        <dbReference type="Proteomes" id="UP000663193"/>
    </source>
</evidence>
<keyword evidence="6" id="KW-0408">Iron</keyword>
<evidence type="ECO:0000313" key="9">
    <source>
        <dbReference type="EMBL" id="QRD01633.1"/>
    </source>
</evidence>
<keyword evidence="3" id="KW-0349">Heme</keyword>
<evidence type="ECO:0000256" key="4">
    <source>
        <dbReference type="ARBA" id="ARBA00022723"/>
    </source>
</evidence>
<evidence type="ECO:0000256" key="7">
    <source>
        <dbReference type="ARBA" id="ARBA00025795"/>
    </source>
</evidence>
<sequence>EPGGSYAPHRLPKYGQSRRYDMIYTSQCRQRVMIQQFYNSIANMVPRLTTALLALLPLAAAWPQVMEMNDRMKKREEPGPRAPVFKSGRPNTGLPALTFNAQEQFINVTQGSGHEFVSPGSGDIRGQCPGLNAAANHGFLPRNGIVSTEQTISGLGELYSMSPDLALFLAVVSTALAGDPVTGQWSIGGAFPATLPIFPATGIAGTHNQYEGDASIVRGDAYLNGGRVGVFQMRSWEHLYSLAEEYTLDDVAAQSDYNTRWSVANNPYYFSGPFSGMVAPAAHNFVIHFMSNHSAEKPGGTLTREVLKSFFAVTGDGPGNFVHNRGQERIPDNWYKRPFANAYNIPEVLVDVQVMNAMYPGIVRVGGNTGTTNSFTGVNLGDLTGGVFNAGSLAEGNNGACFLLQASLAGLPDISNPLLGAVGSVLGWAKQQLGPLSSQFGCPQLANFDNQLFTPYPGYGYKTSGLRV</sequence>
<dbReference type="PROSITE" id="PS51405">
    <property type="entry name" value="HEME_HALOPEROXIDASE"/>
    <property type="match status" value="1"/>
</dbReference>
<accession>A0A7U2FAU3</accession>
<name>A0A7U2FAU3_PHANO</name>
<evidence type="ECO:0000256" key="3">
    <source>
        <dbReference type="ARBA" id="ARBA00022617"/>
    </source>
</evidence>
<dbReference type="OrthoDB" id="407298at2759"/>
<dbReference type="EMBL" id="CP069034">
    <property type="protein sequence ID" value="QRD01633.1"/>
    <property type="molecule type" value="Genomic_DNA"/>
</dbReference>
<dbReference type="PANTHER" id="PTHR33577:SF1">
    <property type="entry name" value="HEME HALOPEROXIDASE FAMILY PROFILE DOMAIN-CONTAINING PROTEIN"/>
    <property type="match status" value="1"/>
</dbReference>
<protein>
    <recommendedName>
        <fullName evidence="8">Heme haloperoxidase family profile domain-containing protein</fullName>
    </recommendedName>
</protein>
<reference evidence="10" key="1">
    <citation type="journal article" date="2021" name="BMC Genomics">
        <title>Chromosome-level genome assembly and manually-curated proteome of model necrotroph Parastagonospora nodorum Sn15 reveals a genome-wide trove of candidate effector homologs, and redundancy of virulence-related functions within an accessory chromosome.</title>
        <authorList>
            <person name="Bertazzoni S."/>
            <person name="Jones D.A.B."/>
            <person name="Phan H.T."/>
            <person name="Tan K.-C."/>
            <person name="Hane J.K."/>
        </authorList>
    </citation>
    <scope>NUCLEOTIDE SEQUENCE [LARGE SCALE GENOMIC DNA]</scope>
    <source>
        <strain evidence="10">SN15 / ATCC MYA-4574 / FGSC 10173)</strain>
    </source>
</reference>
<dbReference type="PANTHER" id="PTHR33577">
    <property type="entry name" value="STERIGMATOCYSTIN BIOSYNTHESIS PEROXIDASE STCC-RELATED"/>
    <property type="match status" value="1"/>
</dbReference>
<dbReference type="GO" id="GO:0046872">
    <property type="term" value="F:metal ion binding"/>
    <property type="evidence" value="ECO:0007669"/>
    <property type="project" value="UniProtKB-KW"/>
</dbReference>
<proteinExistence type="inferred from homology"/>
<dbReference type="InterPro" id="IPR000028">
    <property type="entry name" value="Chloroperoxidase"/>
</dbReference>
<keyword evidence="4" id="KW-0479">Metal-binding</keyword>
<dbReference type="VEuPathDB" id="FungiDB:JI435_122700"/>
<evidence type="ECO:0000256" key="1">
    <source>
        <dbReference type="ARBA" id="ARBA00001970"/>
    </source>
</evidence>
<dbReference type="SUPFAM" id="SSF47571">
    <property type="entry name" value="Cloroperoxidase"/>
    <property type="match status" value="1"/>
</dbReference>
<dbReference type="InterPro" id="IPR036851">
    <property type="entry name" value="Chloroperoxidase-like_sf"/>
</dbReference>
<comment type="similarity">
    <text evidence="7">Belongs to the chloroperoxidase family.</text>
</comment>
<evidence type="ECO:0000256" key="6">
    <source>
        <dbReference type="ARBA" id="ARBA00023004"/>
    </source>
</evidence>
<evidence type="ECO:0000256" key="2">
    <source>
        <dbReference type="ARBA" id="ARBA00022559"/>
    </source>
</evidence>
<feature type="domain" description="Heme haloperoxidase family profile" evidence="8">
    <location>
        <begin position="112"/>
        <end position="350"/>
    </location>
</feature>
<keyword evidence="2" id="KW-0575">Peroxidase</keyword>
<dbReference type="Pfam" id="PF01328">
    <property type="entry name" value="Peroxidase_2"/>
    <property type="match status" value="1"/>
</dbReference>
<keyword evidence="5" id="KW-0560">Oxidoreductase</keyword>